<organism evidence="6">
    <name type="scientific">Aceria tosichella</name>
    <name type="common">wheat curl mite</name>
    <dbReference type="NCBI Taxonomy" id="561515"/>
    <lineage>
        <taxon>Eukaryota</taxon>
        <taxon>Metazoa</taxon>
        <taxon>Ecdysozoa</taxon>
        <taxon>Arthropoda</taxon>
        <taxon>Chelicerata</taxon>
        <taxon>Arachnida</taxon>
        <taxon>Acari</taxon>
        <taxon>Acariformes</taxon>
        <taxon>Trombidiformes</taxon>
        <taxon>Prostigmata</taxon>
        <taxon>Eupodina</taxon>
        <taxon>Eriophyoidea</taxon>
        <taxon>Eriophyidae</taxon>
        <taxon>Eriophyinae</taxon>
        <taxon>Aceriini</taxon>
        <taxon>Aceria</taxon>
    </lineage>
</organism>
<evidence type="ECO:0000256" key="3">
    <source>
        <dbReference type="ARBA" id="ARBA00022980"/>
    </source>
</evidence>
<dbReference type="FunFam" id="1.10.10.1760:FF:000004">
    <property type="entry name" value="60S ribosomal protein L36"/>
    <property type="match status" value="1"/>
</dbReference>
<evidence type="ECO:0000256" key="1">
    <source>
        <dbReference type="ARBA" id="ARBA00006509"/>
    </source>
</evidence>
<dbReference type="GO" id="GO:0006412">
    <property type="term" value="P:translation"/>
    <property type="evidence" value="ECO:0007669"/>
    <property type="project" value="InterPro"/>
</dbReference>
<dbReference type="GO" id="GO:0003735">
    <property type="term" value="F:structural constituent of ribosome"/>
    <property type="evidence" value="ECO:0007669"/>
    <property type="project" value="InterPro"/>
</dbReference>
<dbReference type="Gene3D" id="1.10.10.1760">
    <property type="entry name" value="60S ribosomal protein L36"/>
    <property type="match status" value="1"/>
</dbReference>
<reference evidence="6" key="1">
    <citation type="submission" date="2018-10" db="EMBL/GenBank/DDBJ databases">
        <title>Transcriptome assembly of Aceria tosichella (Wheat curl mite) Type 2.</title>
        <authorList>
            <person name="Scully E.D."/>
            <person name="Geib S.M."/>
            <person name="Palmer N.A."/>
            <person name="Gupta A.K."/>
            <person name="Sarath G."/>
            <person name="Tatineni S."/>
        </authorList>
    </citation>
    <scope>NUCLEOTIDE SEQUENCE</scope>
    <source>
        <strain evidence="6">LincolnNE</strain>
    </source>
</reference>
<dbReference type="GO" id="GO:1990904">
    <property type="term" value="C:ribonucleoprotein complex"/>
    <property type="evidence" value="ECO:0007669"/>
    <property type="project" value="UniProtKB-KW"/>
</dbReference>
<dbReference type="InterPro" id="IPR000509">
    <property type="entry name" value="Ribosomal_eL36"/>
</dbReference>
<dbReference type="GO" id="GO:0005840">
    <property type="term" value="C:ribosome"/>
    <property type="evidence" value="ECO:0007669"/>
    <property type="project" value="UniProtKB-KW"/>
</dbReference>
<keyword evidence="4 5" id="KW-0687">Ribonucleoprotein</keyword>
<keyword evidence="3 5" id="KW-0689">Ribosomal protein</keyword>
<evidence type="ECO:0000256" key="4">
    <source>
        <dbReference type="ARBA" id="ARBA00023274"/>
    </source>
</evidence>
<gene>
    <name evidence="6" type="primary">RpL36_2</name>
    <name evidence="6" type="ORF">g.2290</name>
</gene>
<comment type="similarity">
    <text evidence="1 5">Belongs to the eukaryotic ribosomal protein eL36 family.</text>
</comment>
<accession>A0A6G1SBK8</accession>
<dbReference type="PROSITE" id="PS01190">
    <property type="entry name" value="RIBOSOMAL_L36E"/>
    <property type="match status" value="1"/>
</dbReference>
<dbReference type="AlphaFoldDB" id="A0A6G1SBK8"/>
<comment type="subunit">
    <text evidence="2">Component of the large ribosomal subunit.</text>
</comment>
<evidence type="ECO:0000256" key="2">
    <source>
        <dbReference type="ARBA" id="ARBA00011133"/>
    </source>
</evidence>
<protein>
    <recommendedName>
        <fullName evidence="5">60S ribosomal protein L36</fullName>
    </recommendedName>
</protein>
<evidence type="ECO:0000313" key="6">
    <source>
        <dbReference type="EMBL" id="MDE47547.1"/>
    </source>
</evidence>
<dbReference type="PANTHER" id="PTHR10114">
    <property type="entry name" value="60S RIBOSOMAL PROTEIN L36"/>
    <property type="match status" value="1"/>
</dbReference>
<dbReference type="Pfam" id="PF01158">
    <property type="entry name" value="Ribosomal_L36e"/>
    <property type="match status" value="1"/>
</dbReference>
<sequence>MAPRYEMAVGLHKGHRVTKIRTLKTNSGTVDKRHRMRPSRTKGLQTKHTKFIRDLVREVVGHAPYEKRAMELLKVSKDKRALKYLKRRLGTHIRAKRKREELGNILTQMRKHATK</sequence>
<dbReference type="EMBL" id="GGYP01002776">
    <property type="protein sequence ID" value="MDE47547.1"/>
    <property type="molecule type" value="Transcribed_RNA"/>
</dbReference>
<proteinExistence type="inferred from homology"/>
<evidence type="ECO:0000256" key="5">
    <source>
        <dbReference type="RuleBase" id="RU000665"/>
    </source>
</evidence>
<dbReference type="InterPro" id="IPR038097">
    <property type="entry name" value="Ribosomal_eL36_sf"/>
</dbReference>
<name>A0A6G1SBK8_9ACAR</name>